<organism evidence="1 2">
    <name type="scientific">Anaeromassilibacillus senegalensis</name>
    <dbReference type="NCBI Taxonomy" id="1673717"/>
    <lineage>
        <taxon>Bacteria</taxon>
        <taxon>Bacillati</taxon>
        <taxon>Bacillota</taxon>
        <taxon>Clostridia</taxon>
        <taxon>Eubacteriales</taxon>
        <taxon>Acutalibacteraceae</taxon>
        <taxon>Anaeromassilibacillus</taxon>
    </lineage>
</organism>
<name>A0ABS9CKI4_9FIRM</name>
<evidence type="ECO:0000313" key="1">
    <source>
        <dbReference type="EMBL" id="MCF2651438.1"/>
    </source>
</evidence>
<protein>
    <recommendedName>
        <fullName evidence="3">Serine/threonine protein kinase</fullName>
    </recommendedName>
</protein>
<accession>A0ABS9CKI4</accession>
<dbReference type="RefSeq" id="WP_235322429.1">
    <property type="nucleotide sequence ID" value="NZ_JAFBIT010000001.1"/>
</dbReference>
<proteinExistence type="predicted"/>
<reference evidence="1 2" key="1">
    <citation type="submission" date="2020-12" db="EMBL/GenBank/DDBJ databases">
        <title>Whole genome sequences of gut porcine anaerobes.</title>
        <authorList>
            <person name="Kubasova T."/>
            <person name="Jahodarova E."/>
            <person name="Rychlik I."/>
        </authorList>
    </citation>
    <scope>NUCLEOTIDE SEQUENCE [LARGE SCALE GENOMIC DNA]</scope>
    <source>
        <strain evidence="1 2">An867</strain>
    </source>
</reference>
<dbReference type="EMBL" id="JAFBIT010000001">
    <property type="protein sequence ID" value="MCF2651438.1"/>
    <property type="molecule type" value="Genomic_DNA"/>
</dbReference>
<keyword evidence="2" id="KW-1185">Reference proteome</keyword>
<sequence length="210" mass="23681">MIRQETDGVLYRLSEPFDFGFLRRYGRVFKVFDDQDSGNICFGLERDGARYFLKFAGAHTARYDGDPAKAVAALQAAAPIYRALVHENLIRLLEAGEMGGGYGMLFEWTDAICMGQMYPEQHKAFMAPEEFERGAPLDEITNVYALGALAFALFADCSRTREAWELSEPLYRVAKKATCDERSARYPSLCALLADWENALEKKTKPKGVY</sequence>
<gene>
    <name evidence="1" type="ORF">JQM67_02295</name>
</gene>
<dbReference type="SUPFAM" id="SSF56112">
    <property type="entry name" value="Protein kinase-like (PK-like)"/>
    <property type="match status" value="1"/>
</dbReference>
<comment type="caution">
    <text evidence="1">The sequence shown here is derived from an EMBL/GenBank/DDBJ whole genome shotgun (WGS) entry which is preliminary data.</text>
</comment>
<evidence type="ECO:0000313" key="2">
    <source>
        <dbReference type="Proteomes" id="UP001299220"/>
    </source>
</evidence>
<evidence type="ECO:0008006" key="3">
    <source>
        <dbReference type="Google" id="ProtNLM"/>
    </source>
</evidence>
<dbReference type="Proteomes" id="UP001299220">
    <property type="component" value="Unassembled WGS sequence"/>
</dbReference>
<dbReference type="InterPro" id="IPR011009">
    <property type="entry name" value="Kinase-like_dom_sf"/>
</dbReference>